<dbReference type="Gene3D" id="3.90.76.10">
    <property type="entry name" value="Dipeptide-binding Protein, Domain 1"/>
    <property type="match status" value="1"/>
</dbReference>
<dbReference type="OrthoDB" id="9046151at2"/>
<name>A0A1Q5PMA1_9ACTO</name>
<accession>A0A1Q5PMA1</accession>
<dbReference type="EMBL" id="MPDM01000005">
    <property type="protein sequence ID" value="OKL48649.1"/>
    <property type="molecule type" value="Genomic_DNA"/>
</dbReference>
<dbReference type="STRING" id="156892.BM477_05455"/>
<evidence type="ECO:0000313" key="3">
    <source>
        <dbReference type="EMBL" id="OKL48649.1"/>
    </source>
</evidence>
<dbReference type="GO" id="GO:1904680">
    <property type="term" value="F:peptide transmembrane transporter activity"/>
    <property type="evidence" value="ECO:0007669"/>
    <property type="project" value="TreeGrafter"/>
</dbReference>
<dbReference type="InterPro" id="IPR030678">
    <property type="entry name" value="Peptide/Ni-bd"/>
</dbReference>
<keyword evidence="4" id="KW-1185">Reference proteome</keyword>
<dbReference type="Proteomes" id="UP000186465">
    <property type="component" value="Unassembled WGS sequence"/>
</dbReference>
<comment type="caution">
    <text evidence="3">The sequence shown here is derived from an EMBL/GenBank/DDBJ whole genome shotgun (WGS) entry which is preliminary data.</text>
</comment>
<dbReference type="PROSITE" id="PS51257">
    <property type="entry name" value="PROKAR_LIPOPROTEIN"/>
    <property type="match status" value="1"/>
</dbReference>
<evidence type="ECO:0000313" key="4">
    <source>
        <dbReference type="Proteomes" id="UP000186465"/>
    </source>
</evidence>
<keyword evidence="1" id="KW-0732">Signal</keyword>
<proteinExistence type="predicted"/>
<reference evidence="4" key="1">
    <citation type="submission" date="2016-11" db="EMBL/GenBank/DDBJ databases">
        <title>Actinomyces gypaetusis sp. nov. isolated from Gypaetus barbatus in Qinghai Tibet Plateau China.</title>
        <authorList>
            <person name="Meng X."/>
        </authorList>
    </citation>
    <scope>NUCLEOTIDE SEQUENCE [LARGE SCALE GENOMIC DNA]</scope>
    <source>
        <strain evidence="4">DSM 15383</strain>
    </source>
</reference>
<protein>
    <submittedName>
        <fullName evidence="3">ABC transporter substrate-binding protein</fullName>
    </submittedName>
</protein>
<feature type="domain" description="Solute-binding protein family 5" evidence="2">
    <location>
        <begin position="85"/>
        <end position="454"/>
    </location>
</feature>
<dbReference type="GO" id="GO:0015833">
    <property type="term" value="P:peptide transport"/>
    <property type="evidence" value="ECO:0007669"/>
    <property type="project" value="TreeGrafter"/>
</dbReference>
<dbReference type="InterPro" id="IPR000914">
    <property type="entry name" value="SBP_5_dom"/>
</dbReference>
<evidence type="ECO:0000259" key="2">
    <source>
        <dbReference type="Pfam" id="PF00496"/>
    </source>
</evidence>
<dbReference type="Pfam" id="PF00496">
    <property type="entry name" value="SBP_bac_5"/>
    <property type="match status" value="1"/>
</dbReference>
<feature type="signal peptide" evidence="1">
    <location>
        <begin position="1"/>
        <end position="25"/>
    </location>
</feature>
<dbReference type="Gene3D" id="3.40.190.10">
    <property type="entry name" value="Periplasmic binding protein-like II"/>
    <property type="match status" value="1"/>
</dbReference>
<evidence type="ECO:0000256" key="1">
    <source>
        <dbReference type="SAM" id="SignalP"/>
    </source>
</evidence>
<dbReference type="PIRSF" id="PIRSF002741">
    <property type="entry name" value="MppA"/>
    <property type="match status" value="1"/>
</dbReference>
<dbReference type="AlphaFoldDB" id="A0A1Q5PMA1"/>
<dbReference type="GO" id="GO:0043190">
    <property type="term" value="C:ATP-binding cassette (ABC) transporter complex"/>
    <property type="evidence" value="ECO:0007669"/>
    <property type="project" value="InterPro"/>
</dbReference>
<dbReference type="GO" id="GO:0042597">
    <property type="term" value="C:periplasmic space"/>
    <property type="evidence" value="ECO:0007669"/>
    <property type="project" value="UniProtKB-ARBA"/>
</dbReference>
<dbReference type="RefSeq" id="WP_075361678.1">
    <property type="nucleotide sequence ID" value="NZ_MPDM01000005.1"/>
</dbReference>
<dbReference type="CDD" id="cd00995">
    <property type="entry name" value="PBP2_NikA_DppA_OppA_like"/>
    <property type="match status" value="1"/>
</dbReference>
<dbReference type="InterPro" id="IPR039424">
    <property type="entry name" value="SBP_5"/>
</dbReference>
<dbReference type="Gene3D" id="3.10.105.10">
    <property type="entry name" value="Dipeptide-binding Protein, Domain 3"/>
    <property type="match status" value="1"/>
</dbReference>
<dbReference type="SUPFAM" id="SSF53850">
    <property type="entry name" value="Periplasmic binding protein-like II"/>
    <property type="match status" value="1"/>
</dbReference>
<organism evidence="3 4">
    <name type="scientific">Boudabousia marimammalium</name>
    <dbReference type="NCBI Taxonomy" id="156892"/>
    <lineage>
        <taxon>Bacteria</taxon>
        <taxon>Bacillati</taxon>
        <taxon>Actinomycetota</taxon>
        <taxon>Actinomycetes</taxon>
        <taxon>Actinomycetales</taxon>
        <taxon>Actinomycetaceae</taxon>
        <taxon>Boudabousia</taxon>
    </lineage>
</organism>
<feature type="chain" id="PRO_5012366475" evidence="1">
    <location>
        <begin position="26"/>
        <end position="532"/>
    </location>
</feature>
<dbReference type="PANTHER" id="PTHR30290">
    <property type="entry name" value="PERIPLASMIC BINDING COMPONENT OF ABC TRANSPORTER"/>
    <property type="match status" value="1"/>
</dbReference>
<sequence length="532" mass="58166">MNKKFTALAALSMAGALVLAGCSNAADSGNAGNSAEGGGTNYIIGYGSEPESPLLPGDTNETGGGRILTMIGSSLFYYDADGVTHPDLAESVTSDDSQVYTVVLKKGQKFSDGTEVKAENFTKAWNYAVKESLKQASFFSSIKGFEEGKEMEGLEVVDDYTFKVTLAQPEADWPLRLGYSAYQPMADSAFTDIKAYGENPPASGPYKVSKWNHNEDILLVPNETYTGPRKPMNDGVKLKFYPELPAAYTDLIADNLDVLDAIPDIALTTFKTELGDRAVNKPSALFYSFTIDTDEKHFAGEEGKLRRQAISMAINRPEITEKIFNNVKSPAKDFTAPVLQGYSDSIKGSEVLAYNPDKAKELWAQANAISPWEGQFKLAYNSDGGHQSWVDAVANSIKNTLEIDAVGEAYPDFKSLRTKVSKHEMETAYRTGWLADYPSQYNFLAPIYATGGSSNDGNYSNPEFDKLLKEGLAAKNVEDALAKFTQAQEILMQDLPAIPLWYSNSTGGYSTKVQNVTVGWDSNPLYYQITKK</sequence>
<dbReference type="PANTHER" id="PTHR30290:SF83">
    <property type="entry name" value="ABC TRANSPORTER SUBSTRATE-BINDING PROTEIN"/>
    <property type="match status" value="1"/>
</dbReference>
<gene>
    <name evidence="3" type="ORF">BM477_05455</name>
</gene>